<dbReference type="Pfam" id="PF00916">
    <property type="entry name" value="Sulfate_transp"/>
    <property type="match status" value="1"/>
</dbReference>
<feature type="region of interest" description="Disordered" evidence="5">
    <location>
        <begin position="1"/>
        <end position="77"/>
    </location>
</feature>
<keyword evidence="9" id="KW-1185">Reference proteome</keyword>
<keyword evidence="2 6" id="KW-0812">Transmembrane</keyword>
<dbReference type="SUPFAM" id="SSF52091">
    <property type="entry name" value="SpoIIaa-like"/>
    <property type="match status" value="1"/>
</dbReference>
<evidence type="ECO:0000256" key="2">
    <source>
        <dbReference type="ARBA" id="ARBA00022692"/>
    </source>
</evidence>
<comment type="caution">
    <text evidence="8">The sequence shown here is derived from an EMBL/GenBank/DDBJ whole genome shotgun (WGS) entry which is preliminary data.</text>
</comment>
<evidence type="ECO:0000259" key="7">
    <source>
        <dbReference type="PROSITE" id="PS50801"/>
    </source>
</evidence>
<evidence type="ECO:0000313" key="9">
    <source>
        <dbReference type="Proteomes" id="UP000019335"/>
    </source>
</evidence>
<feature type="transmembrane region" description="Helical" evidence="6">
    <location>
        <begin position="565"/>
        <end position="583"/>
    </location>
</feature>
<organism evidence="8 9">
    <name type="scientific">Nannochloropsis gaditana</name>
    <dbReference type="NCBI Taxonomy" id="72520"/>
    <lineage>
        <taxon>Eukaryota</taxon>
        <taxon>Sar</taxon>
        <taxon>Stramenopiles</taxon>
        <taxon>Ochrophyta</taxon>
        <taxon>Eustigmatophyceae</taxon>
        <taxon>Eustigmatales</taxon>
        <taxon>Monodopsidaceae</taxon>
        <taxon>Nannochloropsis</taxon>
    </lineage>
</organism>
<keyword evidence="4 6" id="KW-0472">Membrane</keyword>
<evidence type="ECO:0000256" key="5">
    <source>
        <dbReference type="SAM" id="MobiDB-lite"/>
    </source>
</evidence>
<sequence>MASTPPRGNSFDPKDNHSSRMPPLRSLSFASSLVGSLQPHVEEGCSSAKTSGSHNSPLSPRPARRPSGRPPSLSSSIDDLDQIDLEVLTSTLSPTAHALPRNSTLRMKRFDSALATPYGPELPMNLARAPYSDRMSYNYTFIPSIGQTWRKLAQELKSRLHIPYLPWWGLRGRDYFVHEVWHDAMAGLTCALLAIPESLSYMILASLAPVVGLHTAAIPPFAYALLGTSPHTSVGPISLVSLYLPSVFVALGLKIDDYSAAAHKARQEAGSVVAIYVCCLFGVMSLLRLGGLIRFLSHTVMTGFICASGVYVSIKELRHILHVPPPKEAFQYNYQVLVWIVRSFPRADPRTLALGGVSLLSLLTIKFLKRRFPATPERLRSRAFNCWYYLSSFSTPIVIFIGTLISKSLAEHGQAVPVLGSFPSGLVIPSFPPVARFPPSDLIKQALPIALLAYVEAVSIAKRYSALFGYKLDLNQDMASYSLANLLSALWGGVTPSGSFARTALQAEVGSRSSWANIFTGTFVIVCLYQTHILHDVPYCVLGALVVSAMVNLINFREFYHALRIARMSGLVMVFTFLVTLLWSVEHGLFYGIVASLALLLSQLSDVDAVILGEEPPRVDASGKRVAAHYPHLVSLRDNPRALPCNGGHGIIVLRPVASLFFGNAELLVSMMEKLLENEKGDARSRVAGTPPATAEALEQESPSQGPSREEDTCIPKPQHQSQDELEAQTKSNGTTGGAPPALVPGKLRFLLLDVSGIRLLDLPALAALGEIVDVAAAAGVAVILSNATRNMKRSLKACGLWEPVGGPLVMHSTEEVFALLCEAPMLVPKYSQEASSFQLSGNRGMEAEGAGTTGLEALGEVTVEGRERKGKGRGKDSK</sequence>
<evidence type="ECO:0000256" key="1">
    <source>
        <dbReference type="ARBA" id="ARBA00004141"/>
    </source>
</evidence>
<comment type="subcellular location">
    <subcellularLocation>
        <location evidence="1">Membrane</location>
        <topology evidence="1">Multi-pass membrane protein</topology>
    </subcellularLocation>
</comment>
<feature type="transmembrane region" description="Helical" evidence="6">
    <location>
        <begin position="388"/>
        <end position="405"/>
    </location>
</feature>
<name>W7TAT2_9STRA</name>
<dbReference type="PANTHER" id="PTHR11814">
    <property type="entry name" value="SULFATE TRANSPORTER"/>
    <property type="match status" value="1"/>
</dbReference>
<dbReference type="Gene3D" id="3.30.750.24">
    <property type="entry name" value="STAS domain"/>
    <property type="match status" value="1"/>
</dbReference>
<keyword evidence="3 6" id="KW-1133">Transmembrane helix</keyword>
<dbReference type="Pfam" id="PF01740">
    <property type="entry name" value="STAS"/>
    <property type="match status" value="1"/>
</dbReference>
<dbReference type="InterPro" id="IPR001902">
    <property type="entry name" value="SLC26A/SulP_fam"/>
</dbReference>
<dbReference type="GO" id="GO:0055085">
    <property type="term" value="P:transmembrane transport"/>
    <property type="evidence" value="ECO:0007669"/>
    <property type="project" value="InterPro"/>
</dbReference>
<proteinExistence type="predicted"/>
<evidence type="ECO:0000256" key="4">
    <source>
        <dbReference type="ARBA" id="ARBA00023136"/>
    </source>
</evidence>
<dbReference type="PROSITE" id="PS50801">
    <property type="entry name" value="STAS"/>
    <property type="match status" value="1"/>
</dbReference>
<feature type="transmembrane region" description="Helical" evidence="6">
    <location>
        <begin position="201"/>
        <end position="222"/>
    </location>
</feature>
<evidence type="ECO:0000256" key="6">
    <source>
        <dbReference type="SAM" id="Phobius"/>
    </source>
</evidence>
<evidence type="ECO:0000313" key="8">
    <source>
        <dbReference type="EMBL" id="EWM24140.1"/>
    </source>
</evidence>
<feature type="compositionally biased region" description="Basic and acidic residues" evidence="5">
    <location>
        <begin position="864"/>
        <end position="879"/>
    </location>
</feature>
<protein>
    <submittedName>
        <fullName evidence="8">Sulfate transporter</fullName>
    </submittedName>
</protein>
<dbReference type="AlphaFoldDB" id="W7TAT2"/>
<reference evidence="8 9" key="1">
    <citation type="journal article" date="2014" name="Mol. Plant">
        <title>Chromosome Scale Genome Assembly and Transcriptome Profiling of Nannochloropsis gaditana in Nitrogen Depletion.</title>
        <authorList>
            <person name="Corteggiani Carpinelli E."/>
            <person name="Telatin A."/>
            <person name="Vitulo N."/>
            <person name="Forcato C."/>
            <person name="D'Angelo M."/>
            <person name="Schiavon R."/>
            <person name="Vezzi A."/>
            <person name="Giacometti G.M."/>
            <person name="Morosinotto T."/>
            <person name="Valle G."/>
        </authorList>
    </citation>
    <scope>NUCLEOTIDE SEQUENCE [LARGE SCALE GENOMIC DNA]</scope>
    <source>
        <strain evidence="8 9">B-31</strain>
    </source>
</reference>
<dbReference type="InterPro" id="IPR002645">
    <property type="entry name" value="STAS_dom"/>
</dbReference>
<dbReference type="InterPro" id="IPR036513">
    <property type="entry name" value="STAS_dom_sf"/>
</dbReference>
<feature type="transmembrane region" description="Helical" evidence="6">
    <location>
        <begin position="273"/>
        <end position="289"/>
    </location>
</feature>
<feature type="region of interest" description="Disordered" evidence="5">
    <location>
        <begin position="843"/>
        <end position="879"/>
    </location>
</feature>
<feature type="transmembrane region" description="Helical" evidence="6">
    <location>
        <begin position="234"/>
        <end position="253"/>
    </location>
</feature>
<feature type="domain" description="STAS" evidence="7">
    <location>
        <begin position="650"/>
        <end position="821"/>
    </location>
</feature>
<feature type="transmembrane region" description="Helical" evidence="6">
    <location>
        <begin position="514"/>
        <end position="531"/>
    </location>
</feature>
<gene>
    <name evidence="8" type="ORF">Naga_100306g5</name>
</gene>
<accession>W7TAT2</accession>
<feature type="region of interest" description="Disordered" evidence="5">
    <location>
        <begin position="681"/>
        <end position="740"/>
    </location>
</feature>
<feature type="transmembrane region" description="Helical" evidence="6">
    <location>
        <begin position="537"/>
        <end position="556"/>
    </location>
</feature>
<evidence type="ECO:0000256" key="3">
    <source>
        <dbReference type="ARBA" id="ARBA00022989"/>
    </source>
</evidence>
<dbReference type="EMBL" id="AZIL01001338">
    <property type="protein sequence ID" value="EWM24140.1"/>
    <property type="molecule type" value="Genomic_DNA"/>
</dbReference>
<dbReference type="InterPro" id="IPR011547">
    <property type="entry name" value="SLC26A/SulP_dom"/>
</dbReference>
<dbReference type="Proteomes" id="UP000019335">
    <property type="component" value="Chromosome 14"/>
</dbReference>
<dbReference type="GO" id="GO:0016020">
    <property type="term" value="C:membrane"/>
    <property type="evidence" value="ECO:0007669"/>
    <property type="project" value="UniProtKB-SubCell"/>
</dbReference>
<dbReference type="OrthoDB" id="288203at2759"/>